<reference evidence="3 4" key="1">
    <citation type="submission" date="2018-07" db="EMBL/GenBank/DDBJ databases">
        <title>Genome analysis of Larkinella rosea.</title>
        <authorList>
            <person name="Zhou Z."/>
            <person name="Wang G."/>
        </authorList>
    </citation>
    <scope>NUCLEOTIDE SEQUENCE [LARGE SCALE GENOMIC DNA]</scope>
    <source>
        <strain evidence="4">zzj9</strain>
    </source>
</reference>
<keyword evidence="1" id="KW-0732">Signal</keyword>
<dbReference type="GO" id="GO:0006508">
    <property type="term" value="P:proteolysis"/>
    <property type="evidence" value="ECO:0007669"/>
    <property type="project" value="InterPro"/>
</dbReference>
<dbReference type="RefSeq" id="WP_114404010.1">
    <property type="nucleotide sequence ID" value="NZ_QOWE01000001.1"/>
</dbReference>
<feature type="chain" id="PRO_5017041478" evidence="1">
    <location>
        <begin position="20"/>
        <end position="253"/>
    </location>
</feature>
<evidence type="ECO:0000259" key="2">
    <source>
        <dbReference type="Pfam" id="PF00656"/>
    </source>
</evidence>
<dbReference type="OrthoDB" id="9767236at2"/>
<name>A0A368JV01_9BACT</name>
<dbReference type="InterPro" id="IPR011600">
    <property type="entry name" value="Pept_C14_caspase"/>
</dbReference>
<evidence type="ECO:0000313" key="3">
    <source>
        <dbReference type="EMBL" id="RCR71478.1"/>
    </source>
</evidence>
<dbReference type="Gene3D" id="3.40.50.1460">
    <property type="match status" value="1"/>
</dbReference>
<sequence length="253" mass="28207">MKGFLISALMLATITSGFARQTYAVVVGVADYVGTVNDLKYADADARLITRFLQSPRGGSVPPNHIITLVNGQATHANSLRALRLFQSAQRDDRIIFFFSGHGFEGTFFTADGMELRHEELKAAFRKSAATTKMVWADACHSGSLRQSAHVRPVSRKTYRPLREPSLNIMVMASSRSSQKSGEYGYLKHGAFTYYLVKGAQGEADQNRDKIVTIDEHFQYVYNRVRAFTHNRQIPIIYGKFSNATPVTSLLTS</sequence>
<gene>
    <name evidence="3" type="ORF">DUE52_00665</name>
</gene>
<proteinExistence type="predicted"/>
<protein>
    <submittedName>
        <fullName evidence="3">Caspase family protein</fullName>
    </submittedName>
</protein>
<accession>A0A368JV01</accession>
<dbReference type="GO" id="GO:0004197">
    <property type="term" value="F:cysteine-type endopeptidase activity"/>
    <property type="evidence" value="ECO:0007669"/>
    <property type="project" value="InterPro"/>
</dbReference>
<organism evidence="3 4">
    <name type="scientific">Larkinella punicea</name>
    <dbReference type="NCBI Taxonomy" id="2315727"/>
    <lineage>
        <taxon>Bacteria</taxon>
        <taxon>Pseudomonadati</taxon>
        <taxon>Bacteroidota</taxon>
        <taxon>Cytophagia</taxon>
        <taxon>Cytophagales</taxon>
        <taxon>Spirosomataceae</taxon>
        <taxon>Larkinella</taxon>
    </lineage>
</organism>
<keyword evidence="4" id="KW-1185">Reference proteome</keyword>
<feature type="signal peptide" evidence="1">
    <location>
        <begin position="1"/>
        <end position="19"/>
    </location>
</feature>
<dbReference type="InterPro" id="IPR029030">
    <property type="entry name" value="Caspase-like_dom_sf"/>
</dbReference>
<dbReference type="EMBL" id="QOWE01000001">
    <property type="protein sequence ID" value="RCR71478.1"/>
    <property type="molecule type" value="Genomic_DNA"/>
</dbReference>
<dbReference type="Pfam" id="PF00656">
    <property type="entry name" value="Peptidase_C14"/>
    <property type="match status" value="1"/>
</dbReference>
<dbReference type="SUPFAM" id="SSF52129">
    <property type="entry name" value="Caspase-like"/>
    <property type="match status" value="1"/>
</dbReference>
<evidence type="ECO:0000256" key="1">
    <source>
        <dbReference type="SAM" id="SignalP"/>
    </source>
</evidence>
<dbReference type="AlphaFoldDB" id="A0A368JV01"/>
<evidence type="ECO:0000313" key="4">
    <source>
        <dbReference type="Proteomes" id="UP000253383"/>
    </source>
</evidence>
<comment type="caution">
    <text evidence="3">The sequence shown here is derived from an EMBL/GenBank/DDBJ whole genome shotgun (WGS) entry which is preliminary data.</text>
</comment>
<feature type="domain" description="Peptidase C14 caspase" evidence="2">
    <location>
        <begin position="23"/>
        <end position="239"/>
    </location>
</feature>
<dbReference type="Proteomes" id="UP000253383">
    <property type="component" value="Unassembled WGS sequence"/>
</dbReference>